<evidence type="ECO:0000313" key="5">
    <source>
        <dbReference type="EMBL" id="QAY67521.1"/>
    </source>
</evidence>
<evidence type="ECO:0000256" key="1">
    <source>
        <dbReference type="ARBA" id="ARBA00022729"/>
    </source>
</evidence>
<sequence>MEKEIIMTVFKKQVEQHDASQAKPSFWRRRPLQIGAGAVVLLAALTIGGIQYVHANTVEYYHLFRNGTEVGTVSSPDEVDALIQQKKQAVEAANPELQMVVDTGSLTYEGDSGYKADPDTEATLDKLSGMITAKASGTELYVDGKLIGIVKDQETADAILARVQTKYAPNLPANKKAGAVTTLSYSAESKAAGTKADASGKPPADGTKLNSVSFKEKVNIESAEVDPSKVMDPADVYKKLIQGSVKPTKYTVLAGDCIGCIAQKFNISKDVIYKNNPWIQNDEIDEGDVLDLTVLQPELTVKTVEDVTETVAIEPGVEIQKNGSMRAGETKVLREGASGSKKVTYQVVKENGTVVSEQVVDQQVVKEAVSKIVVKGTKVILGEGSGTFAWPVASHSISSSYGTRWGKLHKGIDITGSRTILAADDGVVTFVGTKTGYGNTIIINHKNGYETLYGHLKSFSVKKGQIVQKGDKLGIMGATGDATGVHLHFEIHKNGSLTNPLKYL</sequence>
<feature type="transmembrane region" description="Helical" evidence="2">
    <location>
        <begin position="32"/>
        <end position="53"/>
    </location>
</feature>
<dbReference type="InterPro" id="IPR016047">
    <property type="entry name" value="M23ase_b-sheet_dom"/>
</dbReference>
<evidence type="ECO:0008006" key="7">
    <source>
        <dbReference type="Google" id="ProtNLM"/>
    </source>
</evidence>
<dbReference type="InterPro" id="IPR018392">
    <property type="entry name" value="LysM"/>
</dbReference>
<gene>
    <name evidence="5" type="ORF">ET464_15115</name>
</gene>
<dbReference type="GO" id="GO:0004222">
    <property type="term" value="F:metalloendopeptidase activity"/>
    <property type="evidence" value="ECO:0007669"/>
    <property type="project" value="TreeGrafter"/>
</dbReference>
<dbReference type="SMART" id="SM01208">
    <property type="entry name" value="G5"/>
    <property type="match status" value="1"/>
</dbReference>
<keyword evidence="2" id="KW-0472">Membrane</keyword>
<dbReference type="PROSITE" id="PS51109">
    <property type="entry name" value="G5"/>
    <property type="match status" value="1"/>
</dbReference>
<dbReference type="OrthoDB" id="9805799at2"/>
<accession>A0A4V0YFF4</accession>
<dbReference type="SUPFAM" id="SSF54106">
    <property type="entry name" value="LysM domain"/>
    <property type="match status" value="1"/>
</dbReference>
<dbReference type="SUPFAM" id="SSF51261">
    <property type="entry name" value="Duplicated hybrid motif"/>
    <property type="match status" value="1"/>
</dbReference>
<feature type="domain" description="G5" evidence="3">
    <location>
        <begin position="299"/>
        <end position="379"/>
    </location>
</feature>
<dbReference type="Pfam" id="PF01551">
    <property type="entry name" value="Peptidase_M23"/>
    <property type="match status" value="1"/>
</dbReference>
<name>A0A4V0YFF4_9BACL</name>
<organism evidence="5 6">
    <name type="scientific">Paenibacillus protaetiae</name>
    <dbReference type="NCBI Taxonomy" id="2509456"/>
    <lineage>
        <taxon>Bacteria</taxon>
        <taxon>Bacillati</taxon>
        <taxon>Bacillota</taxon>
        <taxon>Bacilli</taxon>
        <taxon>Bacillales</taxon>
        <taxon>Paenibacillaceae</taxon>
        <taxon>Paenibacillus</taxon>
    </lineage>
</organism>
<dbReference type="InterPro" id="IPR011055">
    <property type="entry name" value="Dup_hybrid_motif"/>
</dbReference>
<dbReference type="Gene3D" id="3.10.350.10">
    <property type="entry name" value="LysM domain"/>
    <property type="match status" value="1"/>
</dbReference>
<evidence type="ECO:0000313" key="6">
    <source>
        <dbReference type="Proteomes" id="UP000293568"/>
    </source>
</evidence>
<keyword evidence="6" id="KW-1185">Reference proteome</keyword>
<dbReference type="InterPro" id="IPR011098">
    <property type="entry name" value="G5_dom"/>
</dbReference>
<dbReference type="InterPro" id="IPR036779">
    <property type="entry name" value="LysM_dom_sf"/>
</dbReference>
<dbReference type="CDD" id="cd00118">
    <property type="entry name" value="LysM"/>
    <property type="match status" value="1"/>
</dbReference>
<dbReference type="AlphaFoldDB" id="A0A4V0YFF4"/>
<dbReference type="Pfam" id="PF07501">
    <property type="entry name" value="G5"/>
    <property type="match status" value="1"/>
</dbReference>
<keyword evidence="2" id="KW-1133">Transmembrane helix</keyword>
<dbReference type="PROSITE" id="PS51782">
    <property type="entry name" value="LYSM"/>
    <property type="match status" value="1"/>
</dbReference>
<dbReference type="Gene3D" id="2.70.70.10">
    <property type="entry name" value="Glucose Permease (Domain IIA)"/>
    <property type="match status" value="1"/>
</dbReference>
<dbReference type="PANTHER" id="PTHR21666">
    <property type="entry name" value="PEPTIDASE-RELATED"/>
    <property type="match status" value="1"/>
</dbReference>
<protein>
    <recommendedName>
        <fullName evidence="7">M23 family metallopeptidase</fullName>
    </recommendedName>
</protein>
<dbReference type="Gene3D" id="2.20.230.10">
    <property type="entry name" value="Resuscitation-promoting factor rpfb"/>
    <property type="match status" value="1"/>
</dbReference>
<dbReference type="InterPro" id="IPR050570">
    <property type="entry name" value="Cell_wall_metabolism_enzyme"/>
</dbReference>
<dbReference type="Proteomes" id="UP000293568">
    <property type="component" value="Chromosome"/>
</dbReference>
<evidence type="ECO:0000256" key="2">
    <source>
        <dbReference type="SAM" id="Phobius"/>
    </source>
</evidence>
<reference evidence="5 6" key="1">
    <citation type="submission" date="2019-01" db="EMBL/GenBank/DDBJ databases">
        <title>Genome sequencing of strain FW100M-2.</title>
        <authorList>
            <person name="Heo J."/>
            <person name="Kim S.-J."/>
            <person name="Kim J.-S."/>
            <person name="Hong S.-B."/>
            <person name="Kwon S.-W."/>
        </authorList>
    </citation>
    <scope>NUCLEOTIDE SEQUENCE [LARGE SCALE GENOMIC DNA]</scope>
    <source>
        <strain evidence="5 6">FW100M-2</strain>
    </source>
</reference>
<proteinExistence type="predicted"/>
<dbReference type="CDD" id="cd12797">
    <property type="entry name" value="M23_peptidase"/>
    <property type="match status" value="1"/>
</dbReference>
<evidence type="ECO:0000259" key="4">
    <source>
        <dbReference type="PROSITE" id="PS51782"/>
    </source>
</evidence>
<keyword evidence="1" id="KW-0732">Signal</keyword>
<dbReference type="EMBL" id="CP035492">
    <property type="protein sequence ID" value="QAY67521.1"/>
    <property type="molecule type" value="Genomic_DNA"/>
</dbReference>
<evidence type="ECO:0000259" key="3">
    <source>
        <dbReference type="PROSITE" id="PS51109"/>
    </source>
</evidence>
<dbReference type="KEGG" id="pprt:ET464_15115"/>
<dbReference type="PANTHER" id="PTHR21666:SF270">
    <property type="entry name" value="MUREIN HYDROLASE ACTIVATOR ENVC"/>
    <property type="match status" value="1"/>
</dbReference>
<keyword evidence="2" id="KW-0812">Transmembrane</keyword>
<feature type="domain" description="LysM" evidence="4">
    <location>
        <begin position="248"/>
        <end position="292"/>
    </location>
</feature>